<dbReference type="Proteomes" id="UP001283361">
    <property type="component" value="Unassembled WGS sequence"/>
</dbReference>
<organism evidence="1 2">
    <name type="scientific">Elysia crispata</name>
    <name type="common">lettuce slug</name>
    <dbReference type="NCBI Taxonomy" id="231223"/>
    <lineage>
        <taxon>Eukaryota</taxon>
        <taxon>Metazoa</taxon>
        <taxon>Spiralia</taxon>
        <taxon>Lophotrochozoa</taxon>
        <taxon>Mollusca</taxon>
        <taxon>Gastropoda</taxon>
        <taxon>Heterobranchia</taxon>
        <taxon>Euthyneura</taxon>
        <taxon>Panpulmonata</taxon>
        <taxon>Sacoglossa</taxon>
        <taxon>Placobranchoidea</taxon>
        <taxon>Plakobranchidae</taxon>
        <taxon>Elysia</taxon>
    </lineage>
</organism>
<protein>
    <submittedName>
        <fullName evidence="1">Uncharacterized protein</fullName>
    </submittedName>
</protein>
<keyword evidence="2" id="KW-1185">Reference proteome</keyword>
<evidence type="ECO:0000313" key="1">
    <source>
        <dbReference type="EMBL" id="KAK3764673.1"/>
    </source>
</evidence>
<reference evidence="1" key="1">
    <citation type="journal article" date="2023" name="G3 (Bethesda)">
        <title>A reference genome for the long-term kleptoplast-retaining sea slug Elysia crispata morphotype clarki.</title>
        <authorList>
            <person name="Eastman K.E."/>
            <person name="Pendleton A.L."/>
            <person name="Shaikh M.A."/>
            <person name="Suttiyut T."/>
            <person name="Ogas R."/>
            <person name="Tomko P."/>
            <person name="Gavelis G."/>
            <person name="Widhalm J.R."/>
            <person name="Wisecaver J.H."/>
        </authorList>
    </citation>
    <scope>NUCLEOTIDE SEQUENCE</scope>
    <source>
        <strain evidence="1">ECLA1</strain>
    </source>
</reference>
<accession>A0AAE0Z8D5</accession>
<name>A0AAE0Z8D5_9GAST</name>
<sequence length="108" mass="12343">MFIFLTSSNLRYELDNFHLYSQSQPAGRDKRHKASTERRPVLLLQHSQQSLHLHPFDSMLTSKAKLIPMLGMTPPTLNIFGTGQRDCSAPDSIDLPRRAKLNSLFICF</sequence>
<dbReference type="AlphaFoldDB" id="A0AAE0Z8D5"/>
<comment type="caution">
    <text evidence="1">The sequence shown here is derived from an EMBL/GenBank/DDBJ whole genome shotgun (WGS) entry which is preliminary data.</text>
</comment>
<dbReference type="EMBL" id="JAWDGP010004413">
    <property type="protein sequence ID" value="KAK3764673.1"/>
    <property type="molecule type" value="Genomic_DNA"/>
</dbReference>
<gene>
    <name evidence="1" type="ORF">RRG08_019875</name>
</gene>
<proteinExistence type="predicted"/>
<evidence type="ECO:0000313" key="2">
    <source>
        <dbReference type="Proteomes" id="UP001283361"/>
    </source>
</evidence>